<gene>
    <name evidence="1" type="ORF">HGA15_27690</name>
</gene>
<name>A0A846YQ71_9NOCA</name>
<accession>A0A846YQ71</accession>
<dbReference type="SUPFAM" id="SSF48498">
    <property type="entry name" value="Tetracyclin repressor-like, C-terminal domain"/>
    <property type="match status" value="1"/>
</dbReference>
<dbReference type="RefSeq" id="WP_062976827.1">
    <property type="nucleotide sequence ID" value="NZ_JAAXOT010000018.1"/>
</dbReference>
<evidence type="ECO:0000313" key="2">
    <source>
        <dbReference type="Proteomes" id="UP000570678"/>
    </source>
</evidence>
<dbReference type="Proteomes" id="UP000570678">
    <property type="component" value="Unassembled WGS sequence"/>
</dbReference>
<dbReference type="EMBL" id="JAAXOT010000018">
    <property type="protein sequence ID" value="NKY59861.1"/>
    <property type="molecule type" value="Genomic_DNA"/>
</dbReference>
<sequence>MAAALELAGDRYPRLIEAISDHPQAQQPAECAQQRDAALEFGIDRILDGVAALLAQRTAR</sequence>
<protein>
    <recommendedName>
        <fullName evidence="3">Tetracycline repressor TetR C-terminal domain-containing protein</fullName>
    </recommendedName>
</protein>
<evidence type="ECO:0008006" key="3">
    <source>
        <dbReference type="Google" id="ProtNLM"/>
    </source>
</evidence>
<evidence type="ECO:0000313" key="1">
    <source>
        <dbReference type="EMBL" id="NKY59861.1"/>
    </source>
</evidence>
<proteinExistence type="predicted"/>
<reference evidence="1 2" key="1">
    <citation type="submission" date="2020-04" db="EMBL/GenBank/DDBJ databases">
        <title>MicrobeNet Type strains.</title>
        <authorList>
            <person name="Nicholson A.C."/>
        </authorList>
    </citation>
    <scope>NUCLEOTIDE SEQUENCE [LARGE SCALE GENOMIC DNA]</scope>
    <source>
        <strain evidence="1 2">JCM 3332</strain>
    </source>
</reference>
<dbReference type="AlphaFoldDB" id="A0A846YQ71"/>
<keyword evidence="2" id="KW-1185">Reference proteome</keyword>
<comment type="caution">
    <text evidence="1">The sequence shown here is derived from an EMBL/GenBank/DDBJ whole genome shotgun (WGS) entry which is preliminary data.</text>
</comment>
<organism evidence="1 2">
    <name type="scientific">Nocardia flavorosea</name>
    <dbReference type="NCBI Taxonomy" id="53429"/>
    <lineage>
        <taxon>Bacteria</taxon>
        <taxon>Bacillati</taxon>
        <taxon>Actinomycetota</taxon>
        <taxon>Actinomycetes</taxon>
        <taxon>Mycobacteriales</taxon>
        <taxon>Nocardiaceae</taxon>
        <taxon>Nocardia</taxon>
    </lineage>
</organism>
<dbReference type="InterPro" id="IPR036271">
    <property type="entry name" value="Tet_transcr_reg_TetR-rel_C_sf"/>
</dbReference>
<dbReference type="Gene3D" id="1.10.357.10">
    <property type="entry name" value="Tetracycline Repressor, domain 2"/>
    <property type="match status" value="1"/>
</dbReference>